<proteinExistence type="inferred from homology"/>
<dbReference type="Gene3D" id="1.10.455.10">
    <property type="entry name" value="Ribosomal protein S7 domain"/>
    <property type="match status" value="1"/>
</dbReference>
<sequence>MKFLNLRKKFITKFIIDGKKYNSFYILNNIFQFLNIKNKHNYQIFNIFFLIIEPLFYIEKIVSMSQLIQYVLFLPRKKKIRTILNLLGETSKKITPTKFQTLSQILSGEIYNSLFKTSFIYATYKLQNENFLKLKNNSHYRWF</sequence>
<keyword evidence="3" id="KW-0687">Ribonucleoprotein</keyword>
<dbReference type="GO" id="GO:1990904">
    <property type="term" value="C:ribonucleoprotein complex"/>
    <property type="evidence" value="ECO:0007669"/>
    <property type="project" value="UniProtKB-KW"/>
</dbReference>
<name>B5SQ71_9STRA</name>
<dbReference type="EMBL" id="EF494739">
    <property type="protein sequence ID" value="ACH86062.1"/>
    <property type="molecule type" value="Genomic_DNA"/>
</dbReference>
<accession>B5SQ71</accession>
<reference evidence="4" key="1">
    <citation type="journal article" date="2008" name="Curr. Biol.">
        <title>Organelles in Blastocystis that blur the distinction between mitochondria and hydrogenosomes.</title>
        <authorList>
            <person name="Stechmann A."/>
            <person name="Hamblin K."/>
            <person name="Perez-Brocal V."/>
            <person name="Gaston D."/>
            <person name="Richmond G.S."/>
            <person name="van der Giezen M."/>
            <person name="Clark C.G."/>
            <person name="Roger A.J."/>
        </authorList>
    </citation>
    <scope>NUCLEOTIDE SEQUENCE</scope>
    <source>
        <strain evidence="4">DMP/02-328</strain>
    </source>
</reference>
<evidence type="ECO:0008006" key="5">
    <source>
        <dbReference type="Google" id="ProtNLM"/>
    </source>
</evidence>
<dbReference type="AlphaFoldDB" id="B5SQ71"/>
<evidence type="ECO:0000256" key="2">
    <source>
        <dbReference type="ARBA" id="ARBA00022980"/>
    </source>
</evidence>
<dbReference type="GO" id="GO:0005840">
    <property type="term" value="C:ribosome"/>
    <property type="evidence" value="ECO:0007669"/>
    <property type="project" value="UniProtKB-KW"/>
</dbReference>
<evidence type="ECO:0000256" key="3">
    <source>
        <dbReference type="ARBA" id="ARBA00023274"/>
    </source>
</evidence>
<dbReference type="GeneID" id="6904328"/>
<keyword evidence="4" id="KW-0496">Mitochondrion</keyword>
<evidence type="ECO:0000313" key="4">
    <source>
        <dbReference type="EMBL" id="ACH86062.1"/>
    </source>
</evidence>
<dbReference type="InterPro" id="IPR036823">
    <property type="entry name" value="Ribosomal_uS7_dom_sf"/>
</dbReference>
<geneLocation type="mitochondrion" evidence="4"/>
<protein>
    <recommendedName>
        <fullName evidence="5">Ribosomal protein S7</fullName>
    </recommendedName>
</protein>
<reference evidence="4" key="2">
    <citation type="journal article" date="2016" name="Genome Biol. Evol.">
        <title>Blastocystis mitochondrial genomes appear to show multiple independent gains and losses of start and stop codons.</title>
        <authorList>
            <person name="Jacob A.S."/>
            <person name="Andersen L.O."/>
            <person name="Pavinski Bitar P."/>
            <person name="Richards V.P."/>
            <person name="Shah S."/>
            <person name="Stanhope M.J."/>
            <person name="Stensvold C.R."/>
            <person name="Clark C.G."/>
        </authorList>
    </citation>
    <scope>NUCLEOTIDE SEQUENCE</scope>
    <source>
        <strain evidence="4">DMP/02-328</strain>
    </source>
</reference>
<organism evidence="4">
    <name type="scientific">Blastocystis sp. DMP/02-328</name>
    <dbReference type="NCBI Taxonomy" id="463136"/>
    <lineage>
        <taxon>Eukaryota</taxon>
        <taxon>Sar</taxon>
        <taxon>Stramenopiles</taxon>
        <taxon>Bigyra</taxon>
        <taxon>Opalozoa</taxon>
        <taxon>Opalinata</taxon>
        <taxon>Blastocystidae</taxon>
        <taxon>Blastocystis</taxon>
    </lineage>
</organism>
<evidence type="ECO:0000256" key="1">
    <source>
        <dbReference type="ARBA" id="ARBA00007151"/>
    </source>
</evidence>
<dbReference type="SUPFAM" id="SSF47973">
    <property type="entry name" value="Ribosomal protein S7"/>
    <property type="match status" value="1"/>
</dbReference>
<comment type="similarity">
    <text evidence="1">Belongs to the universal ribosomal protein uS7 family.</text>
</comment>
<keyword evidence="2" id="KW-0689">Ribosomal protein</keyword>
<dbReference type="RefSeq" id="YP_002221379.1">
    <property type="nucleotide sequence ID" value="NC_011212.1"/>
</dbReference>